<comment type="similarity">
    <text evidence="2">Belongs to the binding-protein-dependent transport system permease family. HisMQ subfamily.</text>
</comment>
<evidence type="ECO:0000256" key="8">
    <source>
        <dbReference type="ARBA" id="ARBA00022989"/>
    </source>
</evidence>
<evidence type="ECO:0000256" key="4">
    <source>
        <dbReference type="ARBA" id="ARBA00022475"/>
    </source>
</evidence>
<dbReference type="InterPro" id="IPR000515">
    <property type="entry name" value="MetI-like"/>
</dbReference>
<keyword evidence="6 10" id="KW-0812">Transmembrane</keyword>
<comment type="caution">
    <text evidence="12">The sequence shown here is derived from an EMBL/GenBank/DDBJ whole genome shotgun (WGS) entry which is preliminary data.</text>
</comment>
<protein>
    <submittedName>
        <fullName evidence="12">ABC transporter permease</fullName>
    </submittedName>
</protein>
<sequence>MLLDLQGYESTILSGAWVTLQVALLSLFVAVVLGMLGALAKLSSITFLRWWATLYTTVIRGIPDLILMMLIFFGGQIFINEFNVTINDWLNEYFQGQDAAHEWVSYLPDYVDVSPFFAGVATIGFIFGAYMAETFRGAIIAVDKGQLEAARAYGMSSWMVFRRVMFPQMMRHALPGFGNNWLVLLKTTALVSIIGLEDMVKAAGDAGGSTQMPFTFYFVVALVFLVFTAISTSLLSHAEKKYAIVSR</sequence>
<dbReference type="Pfam" id="PF00528">
    <property type="entry name" value="BPD_transp_1"/>
    <property type="match status" value="1"/>
</dbReference>
<feature type="transmembrane region" description="Helical" evidence="10">
    <location>
        <begin position="61"/>
        <end position="79"/>
    </location>
</feature>
<keyword evidence="4" id="KW-1003">Cell membrane</keyword>
<dbReference type="NCBIfam" id="TIGR01726">
    <property type="entry name" value="HEQRo_perm_3TM"/>
    <property type="match status" value="1"/>
</dbReference>
<dbReference type="PANTHER" id="PTHR30133:SF4">
    <property type="entry name" value="ARGININE_ORNITHINE TRANSPORT PROTEIN AOTQ"/>
    <property type="match status" value="1"/>
</dbReference>
<evidence type="ECO:0000256" key="3">
    <source>
        <dbReference type="ARBA" id="ARBA00022448"/>
    </source>
</evidence>
<keyword evidence="13" id="KW-1185">Reference proteome</keyword>
<evidence type="ECO:0000256" key="9">
    <source>
        <dbReference type="ARBA" id="ARBA00023136"/>
    </source>
</evidence>
<dbReference type="CDD" id="cd06261">
    <property type="entry name" value="TM_PBP2"/>
    <property type="match status" value="1"/>
</dbReference>
<evidence type="ECO:0000313" key="12">
    <source>
        <dbReference type="EMBL" id="MCE2595335.1"/>
    </source>
</evidence>
<dbReference type="InterPro" id="IPR051613">
    <property type="entry name" value="ABC_transp_permease_HisMQ"/>
</dbReference>
<name>A0ABS8WAP2_9GAMM</name>
<feature type="transmembrane region" description="Helical" evidence="10">
    <location>
        <begin position="113"/>
        <end position="132"/>
    </location>
</feature>
<keyword evidence="9 10" id="KW-0472">Membrane</keyword>
<gene>
    <name evidence="12" type="ORF">K6Y31_10965</name>
</gene>
<keyword evidence="3 10" id="KW-0813">Transport</keyword>
<keyword evidence="7" id="KW-0029">Amino-acid transport</keyword>
<dbReference type="EMBL" id="JAIMJA010000010">
    <property type="protein sequence ID" value="MCE2595335.1"/>
    <property type="molecule type" value="Genomic_DNA"/>
</dbReference>
<keyword evidence="8 10" id="KW-1133">Transmembrane helix</keyword>
<comment type="subcellular location">
    <subcellularLocation>
        <location evidence="1">Cell inner membrane</location>
        <topology evidence="1">Multi-pass membrane protein</topology>
    </subcellularLocation>
    <subcellularLocation>
        <location evidence="10">Cell membrane</location>
        <topology evidence="10">Multi-pass membrane protein</topology>
    </subcellularLocation>
</comment>
<reference evidence="12 13" key="1">
    <citation type="journal article" date="2022" name="Environ. Microbiol. Rep.">
        <title>Eco-phylogenetic analyses reveal divergent evolution of vitamin B12 metabolism in the marine bacterial family 'Psychromonadaceae'.</title>
        <authorList>
            <person name="Jin X."/>
            <person name="Yang Y."/>
            <person name="Cao H."/>
            <person name="Gao B."/>
            <person name="Zhao Z."/>
        </authorList>
    </citation>
    <scope>NUCLEOTIDE SEQUENCE [LARGE SCALE GENOMIC DNA]</scope>
    <source>
        <strain evidence="12 13">MKS20</strain>
    </source>
</reference>
<dbReference type="InterPro" id="IPR035906">
    <property type="entry name" value="MetI-like_sf"/>
</dbReference>
<dbReference type="Proteomes" id="UP001201273">
    <property type="component" value="Unassembled WGS sequence"/>
</dbReference>
<keyword evidence="5" id="KW-0997">Cell inner membrane</keyword>
<evidence type="ECO:0000256" key="6">
    <source>
        <dbReference type="ARBA" id="ARBA00022692"/>
    </source>
</evidence>
<evidence type="ECO:0000313" key="13">
    <source>
        <dbReference type="Proteomes" id="UP001201273"/>
    </source>
</evidence>
<feature type="domain" description="ABC transmembrane type-1" evidence="11">
    <location>
        <begin position="16"/>
        <end position="235"/>
    </location>
</feature>
<proteinExistence type="inferred from homology"/>
<dbReference type="PROSITE" id="PS50928">
    <property type="entry name" value="ABC_TM1"/>
    <property type="match status" value="1"/>
</dbReference>
<evidence type="ECO:0000256" key="1">
    <source>
        <dbReference type="ARBA" id="ARBA00004429"/>
    </source>
</evidence>
<feature type="transmembrane region" description="Helical" evidence="10">
    <location>
        <begin position="214"/>
        <end position="235"/>
    </location>
</feature>
<accession>A0ABS8WAP2</accession>
<evidence type="ECO:0000256" key="2">
    <source>
        <dbReference type="ARBA" id="ARBA00010072"/>
    </source>
</evidence>
<evidence type="ECO:0000256" key="10">
    <source>
        <dbReference type="RuleBase" id="RU363032"/>
    </source>
</evidence>
<feature type="transmembrane region" description="Helical" evidence="10">
    <location>
        <begin position="20"/>
        <end position="40"/>
    </location>
</feature>
<organism evidence="12 13">
    <name type="scientific">Motilimonas cestriensis</name>
    <dbReference type="NCBI Taxonomy" id="2742685"/>
    <lineage>
        <taxon>Bacteria</taxon>
        <taxon>Pseudomonadati</taxon>
        <taxon>Pseudomonadota</taxon>
        <taxon>Gammaproteobacteria</taxon>
        <taxon>Alteromonadales</taxon>
        <taxon>Alteromonadales genera incertae sedis</taxon>
        <taxon>Motilimonas</taxon>
    </lineage>
</organism>
<dbReference type="RefSeq" id="WP_232801967.1">
    <property type="nucleotide sequence ID" value="NZ_JAIMJA010000010.1"/>
</dbReference>
<evidence type="ECO:0000256" key="5">
    <source>
        <dbReference type="ARBA" id="ARBA00022519"/>
    </source>
</evidence>
<evidence type="ECO:0000256" key="7">
    <source>
        <dbReference type="ARBA" id="ARBA00022970"/>
    </source>
</evidence>
<evidence type="ECO:0000259" key="11">
    <source>
        <dbReference type="PROSITE" id="PS50928"/>
    </source>
</evidence>
<dbReference type="SUPFAM" id="SSF161098">
    <property type="entry name" value="MetI-like"/>
    <property type="match status" value="1"/>
</dbReference>
<dbReference type="InterPro" id="IPR010065">
    <property type="entry name" value="AA_ABC_transptr_permease_3TM"/>
</dbReference>
<dbReference type="Gene3D" id="1.10.3720.10">
    <property type="entry name" value="MetI-like"/>
    <property type="match status" value="1"/>
</dbReference>
<feature type="transmembrane region" description="Helical" evidence="10">
    <location>
        <begin position="172"/>
        <end position="194"/>
    </location>
</feature>
<dbReference type="PANTHER" id="PTHR30133">
    <property type="entry name" value="CATIONIC AMINO ACID TRANSPORTER, MEMBRANE COMPONENT"/>
    <property type="match status" value="1"/>
</dbReference>